<evidence type="ECO:0000313" key="3">
    <source>
        <dbReference type="Proteomes" id="UP000766336"/>
    </source>
</evidence>
<dbReference type="InterPro" id="IPR002491">
    <property type="entry name" value="ABC_transptr_periplasmic_BD"/>
</dbReference>
<keyword evidence="3" id="KW-1185">Reference proteome</keyword>
<dbReference type="InterPro" id="IPR050902">
    <property type="entry name" value="ABC_Transporter_SBP"/>
</dbReference>
<gene>
    <name evidence="2" type="ORF">KHU32_15945</name>
</gene>
<proteinExistence type="predicted"/>
<feature type="domain" description="Fe/B12 periplasmic-binding" evidence="1">
    <location>
        <begin position="93"/>
        <end position="261"/>
    </location>
</feature>
<dbReference type="SUPFAM" id="SSF53807">
    <property type="entry name" value="Helical backbone' metal receptor"/>
    <property type="match status" value="1"/>
</dbReference>
<sequence length="324" mass="33891">MLRRALLATLLATPAAAREVRDATGRTVTLGDRLRRVVPAGPPAAILLHSLAPELMTGWPSAPPPASAAAFLPEEVLRLPGLPRLTGRDSAAGIDALLRDRPDLVLDYGSVAAPYVALAEDVQQRTGVPTLLLDGALARIPDTYRELGALLGRGPAAGRLAQAAEGILAAARPPASATRPRVLYLRGAVALDAPVAASSETLDLAGAEAIAGSATGTEQIRAWNPDWILATDPGFAAAAQGHPAWSALTAFREGRVRTVPASPFGWLDTPPSVNRLLGLIWLPVLFGRQPAGELAGRVGDFHTLFYHRRPEPAAIEALLRASAP</sequence>
<name>A0ABS5QG16_9PROT</name>
<dbReference type="PANTHER" id="PTHR30535:SF34">
    <property type="entry name" value="MOLYBDATE-BINDING PROTEIN MOLA"/>
    <property type="match status" value="1"/>
</dbReference>
<dbReference type="Proteomes" id="UP000766336">
    <property type="component" value="Unassembled WGS sequence"/>
</dbReference>
<protein>
    <submittedName>
        <fullName evidence="2">ABC transporter substrate-binding protein</fullName>
    </submittedName>
</protein>
<dbReference type="Gene3D" id="1.20.58.2180">
    <property type="match status" value="1"/>
</dbReference>
<accession>A0ABS5QG16</accession>
<reference evidence="2 3" key="1">
    <citation type="submission" date="2021-05" db="EMBL/GenBank/DDBJ databases">
        <title>Roseococcus sp. XZZS9, whole genome shotgun sequencing project.</title>
        <authorList>
            <person name="Zhao G."/>
            <person name="Shen L."/>
        </authorList>
    </citation>
    <scope>NUCLEOTIDE SEQUENCE [LARGE SCALE GENOMIC DNA]</scope>
    <source>
        <strain evidence="2 3">XZZS9</strain>
    </source>
</reference>
<dbReference type="RefSeq" id="WP_213671149.1">
    <property type="nucleotide sequence ID" value="NZ_JAHCDA010000003.1"/>
</dbReference>
<comment type="caution">
    <text evidence="2">The sequence shown here is derived from an EMBL/GenBank/DDBJ whole genome shotgun (WGS) entry which is preliminary data.</text>
</comment>
<dbReference type="Gene3D" id="3.40.50.1980">
    <property type="entry name" value="Nitrogenase molybdenum iron protein domain"/>
    <property type="match status" value="2"/>
</dbReference>
<dbReference type="PANTHER" id="PTHR30535">
    <property type="entry name" value="VITAMIN B12-BINDING PROTEIN"/>
    <property type="match status" value="1"/>
</dbReference>
<evidence type="ECO:0000313" key="2">
    <source>
        <dbReference type="EMBL" id="MBS7812443.1"/>
    </source>
</evidence>
<evidence type="ECO:0000259" key="1">
    <source>
        <dbReference type="Pfam" id="PF01497"/>
    </source>
</evidence>
<dbReference type="Pfam" id="PF01497">
    <property type="entry name" value="Peripla_BP_2"/>
    <property type="match status" value="1"/>
</dbReference>
<dbReference type="EMBL" id="JAHCDA010000003">
    <property type="protein sequence ID" value="MBS7812443.1"/>
    <property type="molecule type" value="Genomic_DNA"/>
</dbReference>
<organism evidence="2 3">
    <name type="scientific">Roseococcus pinisoli</name>
    <dbReference type="NCBI Taxonomy" id="2835040"/>
    <lineage>
        <taxon>Bacteria</taxon>
        <taxon>Pseudomonadati</taxon>
        <taxon>Pseudomonadota</taxon>
        <taxon>Alphaproteobacteria</taxon>
        <taxon>Acetobacterales</taxon>
        <taxon>Roseomonadaceae</taxon>
        <taxon>Roseococcus</taxon>
    </lineage>
</organism>